<evidence type="ECO:0000313" key="3">
    <source>
        <dbReference type="Proteomes" id="UP001652600"/>
    </source>
</evidence>
<dbReference type="Proteomes" id="UP001652600">
    <property type="component" value="Chromosome 9"/>
</dbReference>
<dbReference type="GeneID" id="127150841"/>
<sequence length="138" mass="15778">MVQAVGYNSIEAEDWEVATSGEEMSKMESLLLDKNRKMEHELTQFKVKLSEKSSLLDTAESKIAELTEKVVEQQKLIQKLEEDILKGYNSKDQKGSLFDEWDLSEARGELSEVFFLSIFILLWLSKAKALTSGLLFRP</sequence>
<protein>
    <submittedName>
        <fullName evidence="4">Protein CASP-like</fullName>
    </submittedName>
</protein>
<evidence type="ECO:0000313" key="4">
    <source>
        <dbReference type="RefSeq" id="XP_050945488.1"/>
    </source>
</evidence>
<name>A0ABM3L636_CUCME</name>
<proteinExistence type="predicted"/>
<evidence type="ECO:0000256" key="2">
    <source>
        <dbReference type="SAM" id="Coils"/>
    </source>
</evidence>
<reference evidence="4" key="1">
    <citation type="submission" date="2025-08" db="UniProtKB">
        <authorList>
            <consortium name="RefSeq"/>
        </authorList>
    </citation>
    <scope>IDENTIFICATION</scope>
    <source>
        <tissue evidence="4">Stem</tissue>
    </source>
</reference>
<dbReference type="RefSeq" id="XP_050945488.1">
    <property type="nucleotide sequence ID" value="XM_051089531.1"/>
</dbReference>
<dbReference type="PANTHER" id="PTHR14043">
    <property type="entry name" value="CCAAT DISPLACEMENT PROTEIN-RELATED"/>
    <property type="match status" value="1"/>
</dbReference>
<dbReference type="PANTHER" id="PTHR14043:SF2">
    <property type="entry name" value="HOMEOBOX PROTEIN CUT"/>
    <property type="match status" value="1"/>
</dbReference>
<evidence type="ECO:0000256" key="1">
    <source>
        <dbReference type="ARBA" id="ARBA00023054"/>
    </source>
</evidence>
<gene>
    <name evidence="4" type="primary">LOC127150841</name>
</gene>
<feature type="coiled-coil region" evidence="2">
    <location>
        <begin position="49"/>
        <end position="83"/>
    </location>
</feature>
<organism evidence="3 4">
    <name type="scientific">Cucumis melo</name>
    <name type="common">Muskmelon</name>
    <dbReference type="NCBI Taxonomy" id="3656"/>
    <lineage>
        <taxon>Eukaryota</taxon>
        <taxon>Viridiplantae</taxon>
        <taxon>Streptophyta</taxon>
        <taxon>Embryophyta</taxon>
        <taxon>Tracheophyta</taxon>
        <taxon>Spermatophyta</taxon>
        <taxon>Magnoliopsida</taxon>
        <taxon>eudicotyledons</taxon>
        <taxon>Gunneridae</taxon>
        <taxon>Pentapetalae</taxon>
        <taxon>rosids</taxon>
        <taxon>fabids</taxon>
        <taxon>Cucurbitales</taxon>
        <taxon>Cucurbitaceae</taxon>
        <taxon>Benincaseae</taxon>
        <taxon>Cucumis</taxon>
    </lineage>
</organism>
<keyword evidence="3" id="KW-1185">Reference proteome</keyword>
<keyword evidence="1 2" id="KW-0175">Coiled coil</keyword>
<accession>A0ABM3L636</accession>